<evidence type="ECO:0000256" key="1">
    <source>
        <dbReference type="SAM" id="Phobius"/>
    </source>
</evidence>
<evidence type="ECO:0000313" key="2">
    <source>
        <dbReference type="EMBL" id="CAF4405792.1"/>
    </source>
</evidence>
<feature type="non-terminal residue" evidence="2">
    <location>
        <position position="1"/>
    </location>
</feature>
<comment type="caution">
    <text evidence="2">The sequence shown here is derived from an EMBL/GenBank/DDBJ whole genome shotgun (WGS) entry which is preliminary data.</text>
</comment>
<organism evidence="2 3">
    <name type="scientific">Rotaria socialis</name>
    <dbReference type="NCBI Taxonomy" id="392032"/>
    <lineage>
        <taxon>Eukaryota</taxon>
        <taxon>Metazoa</taxon>
        <taxon>Spiralia</taxon>
        <taxon>Gnathifera</taxon>
        <taxon>Rotifera</taxon>
        <taxon>Eurotatoria</taxon>
        <taxon>Bdelloidea</taxon>
        <taxon>Philodinida</taxon>
        <taxon>Philodinidae</taxon>
        <taxon>Rotaria</taxon>
    </lineage>
</organism>
<dbReference type="Proteomes" id="UP000663873">
    <property type="component" value="Unassembled WGS sequence"/>
</dbReference>
<protein>
    <submittedName>
        <fullName evidence="2">Uncharacterized protein</fullName>
    </submittedName>
</protein>
<feature type="transmembrane region" description="Helical" evidence="1">
    <location>
        <begin position="15"/>
        <end position="37"/>
    </location>
</feature>
<proteinExistence type="predicted"/>
<keyword evidence="1" id="KW-0812">Transmembrane</keyword>
<accession>A0A820PKA8</accession>
<gene>
    <name evidence="2" type="ORF">UJA718_LOCUS19444</name>
</gene>
<sequence length="74" mass="8267">TQIKNEVLTNIILKISSAVVIIPLVLILILLSCILSIRRNSYRAASIELYKLLHSSHKTHQLAVKTTLTTTTEL</sequence>
<keyword evidence="3" id="KW-1185">Reference proteome</keyword>
<dbReference type="EMBL" id="CAJOBP010003453">
    <property type="protein sequence ID" value="CAF4405792.1"/>
    <property type="molecule type" value="Genomic_DNA"/>
</dbReference>
<reference evidence="2" key="1">
    <citation type="submission" date="2021-02" db="EMBL/GenBank/DDBJ databases">
        <authorList>
            <person name="Nowell W R."/>
        </authorList>
    </citation>
    <scope>NUCLEOTIDE SEQUENCE</scope>
</reference>
<keyword evidence="1" id="KW-1133">Transmembrane helix</keyword>
<evidence type="ECO:0000313" key="3">
    <source>
        <dbReference type="Proteomes" id="UP000663873"/>
    </source>
</evidence>
<name>A0A820PKA8_9BILA</name>
<dbReference type="AlphaFoldDB" id="A0A820PKA8"/>
<keyword evidence="1" id="KW-0472">Membrane</keyword>